<feature type="domain" description="AAA" evidence="1">
    <location>
        <begin position="7"/>
        <end position="173"/>
    </location>
</feature>
<dbReference type="CDD" id="cd02042">
    <property type="entry name" value="ParAB_family"/>
    <property type="match status" value="1"/>
</dbReference>
<evidence type="ECO:0000259" key="1">
    <source>
        <dbReference type="Pfam" id="PF13614"/>
    </source>
</evidence>
<dbReference type="SUPFAM" id="SSF52540">
    <property type="entry name" value="P-loop containing nucleoside triphosphate hydrolases"/>
    <property type="match status" value="1"/>
</dbReference>
<dbReference type="EMBL" id="JACBZO010000002">
    <property type="protein sequence ID" value="NYI42897.1"/>
    <property type="molecule type" value="Genomic_DNA"/>
</dbReference>
<evidence type="ECO:0000313" key="3">
    <source>
        <dbReference type="Proteomes" id="UP000547973"/>
    </source>
</evidence>
<gene>
    <name evidence="2" type="ORF">BKA03_003071</name>
</gene>
<dbReference type="InterPro" id="IPR050678">
    <property type="entry name" value="DNA_Partitioning_ATPase"/>
</dbReference>
<dbReference type="PANTHER" id="PTHR13696:SF99">
    <property type="entry name" value="COBYRINIC ACID AC-DIAMIDE SYNTHASE"/>
    <property type="match status" value="1"/>
</dbReference>
<reference evidence="2 3" key="1">
    <citation type="submission" date="2020-07" db="EMBL/GenBank/DDBJ databases">
        <title>Sequencing the genomes of 1000 actinobacteria strains.</title>
        <authorList>
            <person name="Klenk H.-P."/>
        </authorList>
    </citation>
    <scope>NUCLEOTIDE SEQUENCE [LARGE SCALE GENOMIC DNA]</scope>
    <source>
        <strain evidence="2 3">DSM 19970</strain>
    </source>
</reference>
<dbReference type="Pfam" id="PF13614">
    <property type="entry name" value="AAA_31"/>
    <property type="match status" value="1"/>
</dbReference>
<dbReference type="Proteomes" id="UP000547973">
    <property type="component" value="Unassembled WGS sequence"/>
</dbReference>
<name>A0A7Y9ZCM3_9MICO</name>
<comment type="caution">
    <text evidence="2">The sequence shown here is derived from an EMBL/GenBank/DDBJ whole genome shotgun (WGS) entry which is preliminary data.</text>
</comment>
<dbReference type="RefSeq" id="WP_062075507.1">
    <property type="nucleotide sequence ID" value="NZ_BBRC01000010.1"/>
</dbReference>
<evidence type="ECO:0000313" key="2">
    <source>
        <dbReference type="EMBL" id="NYI42897.1"/>
    </source>
</evidence>
<sequence>MAIAHSLCFAQAKGGVGKTSIATNVAGLSAAADLRVLLVDLDPQGDCARDLGYPRDDGAETSAALLAGTEPAVLRNVRSNLDVIPGGALLGDPFLDALLDNRALADALPTRLEAMIRSAGDYDLVVIDTPPGHTSLNRAVLAVVTTVLAPVRLDASSIEATNDLGERFAKARALNPYLTLAGAVLFAVPVTAHRLEADARRQLLELLGSDALVFRSVVRYGVAASKEARDLGKLAFEVDEISEGARVARFAALRANRDGSQIVETTRFISNAGALADDYHNLTAEVLGFMREQHAEFERASA</sequence>
<dbReference type="InterPro" id="IPR025669">
    <property type="entry name" value="AAA_dom"/>
</dbReference>
<dbReference type="InterPro" id="IPR027417">
    <property type="entry name" value="P-loop_NTPase"/>
</dbReference>
<dbReference type="Gene3D" id="3.40.50.300">
    <property type="entry name" value="P-loop containing nucleotide triphosphate hydrolases"/>
    <property type="match status" value="1"/>
</dbReference>
<accession>A0A7Y9ZCM3</accession>
<dbReference type="AlphaFoldDB" id="A0A7Y9ZCM3"/>
<proteinExistence type="predicted"/>
<keyword evidence="3" id="KW-1185">Reference proteome</keyword>
<dbReference type="PANTHER" id="PTHR13696">
    <property type="entry name" value="P-LOOP CONTAINING NUCLEOSIDE TRIPHOSPHATE HYDROLASE"/>
    <property type="match status" value="1"/>
</dbReference>
<organism evidence="2 3">
    <name type="scientific">Demequina lutea</name>
    <dbReference type="NCBI Taxonomy" id="431489"/>
    <lineage>
        <taxon>Bacteria</taxon>
        <taxon>Bacillati</taxon>
        <taxon>Actinomycetota</taxon>
        <taxon>Actinomycetes</taxon>
        <taxon>Micrococcales</taxon>
        <taxon>Demequinaceae</taxon>
        <taxon>Demequina</taxon>
    </lineage>
</organism>
<protein>
    <submittedName>
        <fullName evidence="2">Cellulose biosynthesis protein BcsQ</fullName>
    </submittedName>
</protein>
<dbReference type="OrthoDB" id="128708at2"/>